<feature type="compositionally biased region" description="Pro residues" evidence="3">
    <location>
        <begin position="1027"/>
        <end position="1039"/>
    </location>
</feature>
<dbReference type="InterPro" id="IPR036028">
    <property type="entry name" value="SH3-like_dom_sf"/>
</dbReference>
<organism evidence="6 7">
    <name type="scientific">Felis catus</name>
    <name type="common">Cat</name>
    <name type="synonym">Felis silvestris catus</name>
    <dbReference type="NCBI Taxonomy" id="9685"/>
    <lineage>
        <taxon>Eukaryota</taxon>
        <taxon>Metazoa</taxon>
        <taxon>Chordata</taxon>
        <taxon>Craniata</taxon>
        <taxon>Vertebrata</taxon>
        <taxon>Euteleostomi</taxon>
        <taxon>Mammalia</taxon>
        <taxon>Eutheria</taxon>
        <taxon>Laurasiatheria</taxon>
        <taxon>Carnivora</taxon>
        <taxon>Feliformia</taxon>
        <taxon>Felidae</taxon>
        <taxon>Felinae</taxon>
        <taxon>Felis</taxon>
    </lineage>
</organism>
<feature type="compositionally biased region" description="Polar residues" evidence="3">
    <location>
        <begin position="255"/>
        <end position="269"/>
    </location>
</feature>
<evidence type="ECO:0000259" key="4">
    <source>
        <dbReference type="PROSITE" id="PS50002"/>
    </source>
</evidence>
<feature type="region of interest" description="Disordered" evidence="3">
    <location>
        <begin position="537"/>
        <end position="679"/>
    </location>
</feature>
<dbReference type="InterPro" id="IPR001452">
    <property type="entry name" value="SH3_domain"/>
</dbReference>
<feature type="compositionally biased region" description="Low complexity" evidence="3">
    <location>
        <begin position="155"/>
        <end position="180"/>
    </location>
</feature>
<dbReference type="Gene3D" id="2.30.30.40">
    <property type="entry name" value="SH3 Domains"/>
    <property type="match status" value="1"/>
</dbReference>
<dbReference type="SMART" id="SM00326">
    <property type="entry name" value="SH3"/>
    <property type="match status" value="1"/>
</dbReference>
<feature type="compositionally biased region" description="Pro residues" evidence="3">
    <location>
        <begin position="656"/>
        <end position="666"/>
    </location>
</feature>
<feature type="region of interest" description="Disordered" evidence="3">
    <location>
        <begin position="1063"/>
        <end position="1089"/>
    </location>
</feature>
<dbReference type="Pfam" id="PF02759">
    <property type="entry name" value="RUN"/>
    <property type="match status" value="1"/>
</dbReference>
<dbReference type="PROSITE" id="PS50002">
    <property type="entry name" value="SH3"/>
    <property type="match status" value="1"/>
</dbReference>
<keyword evidence="7" id="KW-1185">Reference proteome</keyword>
<protein>
    <recommendedName>
        <fullName evidence="8">RUN and SH3 domain containing 1</fullName>
    </recommendedName>
</protein>
<feature type="region of interest" description="Disordered" evidence="3">
    <location>
        <begin position="82"/>
        <end position="235"/>
    </location>
</feature>
<evidence type="ECO:0000313" key="6">
    <source>
        <dbReference type="Ensembl" id="ENSFCTP00005015115.1"/>
    </source>
</evidence>
<feature type="domain" description="RUN" evidence="5">
    <location>
        <begin position="835"/>
        <end position="979"/>
    </location>
</feature>
<accession>A0ABI7WZ39</accession>
<dbReference type="SMART" id="SM00593">
    <property type="entry name" value="RUN"/>
    <property type="match status" value="1"/>
</dbReference>
<dbReference type="Ensembl" id="ENSFCTT00005023176.1">
    <property type="protein sequence ID" value="ENSFCTP00005015115.1"/>
    <property type="gene ID" value="ENSFCTG00005008274.1"/>
</dbReference>
<evidence type="ECO:0000256" key="2">
    <source>
        <dbReference type="PROSITE-ProRule" id="PRU00192"/>
    </source>
</evidence>
<feature type="region of interest" description="Disordered" evidence="3">
    <location>
        <begin position="1138"/>
        <end position="1159"/>
    </location>
</feature>
<reference evidence="6" key="3">
    <citation type="submission" date="2025-09" db="UniProtKB">
        <authorList>
            <consortium name="Ensembl"/>
        </authorList>
    </citation>
    <scope>IDENTIFICATION</scope>
    <source>
        <strain evidence="6">breed Abyssinian</strain>
    </source>
</reference>
<evidence type="ECO:0008006" key="8">
    <source>
        <dbReference type="Google" id="ProtNLM"/>
    </source>
</evidence>
<feature type="compositionally biased region" description="Low complexity" evidence="3">
    <location>
        <begin position="710"/>
        <end position="723"/>
    </location>
</feature>
<feature type="compositionally biased region" description="Low complexity" evidence="3">
    <location>
        <begin position="1141"/>
        <end position="1156"/>
    </location>
</feature>
<reference evidence="6 7" key="1">
    <citation type="submission" date="2021-02" db="EMBL/GenBank/DDBJ databases">
        <title>Safari Cat Assemblies.</title>
        <authorList>
            <person name="Bredemeyer K.R."/>
            <person name="Murphy W.J."/>
        </authorList>
    </citation>
    <scope>NUCLEOTIDE SEQUENCE [LARGE SCALE GENOMIC DNA]</scope>
</reference>
<dbReference type="InterPro" id="IPR037213">
    <property type="entry name" value="Run_dom_sf"/>
</dbReference>
<dbReference type="PROSITE" id="PS50826">
    <property type="entry name" value="RUN"/>
    <property type="match status" value="1"/>
</dbReference>
<feature type="compositionally biased region" description="Pro residues" evidence="3">
    <location>
        <begin position="460"/>
        <end position="469"/>
    </location>
</feature>
<dbReference type="InterPro" id="IPR047341">
    <property type="entry name" value="RUN_RUSC1"/>
</dbReference>
<name>A0ABI7WZ39_FELCA</name>
<feature type="compositionally biased region" description="Low complexity" evidence="3">
    <location>
        <begin position="94"/>
        <end position="112"/>
    </location>
</feature>
<feature type="compositionally biased region" description="Low complexity" evidence="3">
    <location>
        <begin position="432"/>
        <end position="459"/>
    </location>
</feature>
<feature type="compositionally biased region" description="Low complexity" evidence="3">
    <location>
        <begin position="470"/>
        <end position="498"/>
    </location>
</feature>
<evidence type="ECO:0000313" key="7">
    <source>
        <dbReference type="Proteomes" id="UP000823872"/>
    </source>
</evidence>
<evidence type="ECO:0000259" key="5">
    <source>
        <dbReference type="PROSITE" id="PS50826"/>
    </source>
</evidence>
<feature type="compositionally biased region" description="Low complexity" evidence="3">
    <location>
        <begin position="592"/>
        <end position="605"/>
    </location>
</feature>
<feature type="compositionally biased region" description="Low complexity" evidence="3">
    <location>
        <begin position="759"/>
        <end position="769"/>
    </location>
</feature>
<feature type="region of interest" description="Disordered" evidence="3">
    <location>
        <begin position="703"/>
        <end position="791"/>
    </location>
</feature>
<dbReference type="Proteomes" id="UP000823872">
    <property type="component" value="Chromosome F1"/>
</dbReference>
<feature type="compositionally biased region" description="Pro residues" evidence="3">
    <location>
        <begin position="544"/>
        <end position="576"/>
    </location>
</feature>
<dbReference type="PANTHER" id="PTHR15591:SF11">
    <property type="entry name" value="AP-4 COMPLEX ACCESSORY SUBUNIT RUSC1"/>
    <property type="match status" value="1"/>
</dbReference>
<evidence type="ECO:0000256" key="3">
    <source>
        <dbReference type="SAM" id="MobiDB-lite"/>
    </source>
</evidence>
<feature type="compositionally biased region" description="Low complexity" evidence="3">
    <location>
        <begin position="667"/>
        <end position="679"/>
    </location>
</feature>
<feature type="region of interest" description="Disordered" evidence="3">
    <location>
        <begin position="32"/>
        <end position="61"/>
    </location>
</feature>
<keyword evidence="1 2" id="KW-0728">SH3 domain</keyword>
<dbReference type="InterPro" id="IPR004012">
    <property type="entry name" value="Run_dom"/>
</dbReference>
<dbReference type="InterPro" id="IPR047343">
    <property type="entry name" value="RUSC1_2"/>
</dbReference>
<feature type="compositionally biased region" description="Basic and acidic residues" evidence="3">
    <location>
        <begin position="293"/>
        <end position="311"/>
    </location>
</feature>
<dbReference type="SUPFAM" id="SSF50044">
    <property type="entry name" value="SH3-domain"/>
    <property type="match status" value="1"/>
</dbReference>
<dbReference type="CDD" id="cd17701">
    <property type="entry name" value="RUN_RUSC1"/>
    <property type="match status" value="1"/>
</dbReference>
<evidence type="ECO:0000256" key="1">
    <source>
        <dbReference type="ARBA" id="ARBA00022443"/>
    </source>
</evidence>
<dbReference type="Pfam" id="PF14604">
    <property type="entry name" value="SH3_9"/>
    <property type="match status" value="1"/>
</dbReference>
<feature type="region of interest" description="Disordered" evidence="3">
    <location>
        <begin position="1019"/>
        <end position="1042"/>
    </location>
</feature>
<feature type="compositionally biased region" description="Pro residues" evidence="3">
    <location>
        <begin position="382"/>
        <end position="392"/>
    </location>
</feature>
<dbReference type="Gene3D" id="1.20.58.900">
    <property type="match status" value="1"/>
</dbReference>
<feature type="compositionally biased region" description="Low complexity" evidence="3">
    <location>
        <begin position="349"/>
        <end position="358"/>
    </location>
</feature>
<feature type="region of interest" description="Disordered" evidence="3">
    <location>
        <begin position="255"/>
        <end position="498"/>
    </location>
</feature>
<dbReference type="GeneTree" id="ENSGT00900000141033"/>
<reference evidence="6" key="2">
    <citation type="submission" date="2025-08" db="UniProtKB">
        <authorList>
            <consortium name="Ensembl"/>
        </authorList>
    </citation>
    <scope>IDENTIFICATION</scope>
    <source>
        <strain evidence="6">breed Abyssinian</strain>
    </source>
</reference>
<gene>
    <name evidence="6" type="primary">RUSC1</name>
</gene>
<proteinExistence type="predicted"/>
<sequence length="1215" mass="126013">MLSPQRALLCNLNHIHLQHVSLGLHLSRRPELREGPLSTSPPPGDTGGKESRGPCSGALVDANSNSPAVPCRCCQEHGPGLENRQDPAQEEEGAASPSDPGCSSSLSSCSDLSPDETPVSVYSRGLPGDEHVRPQPSITPLEQGSPLASAGPGACSPDSFCCSPDSCSGASSPPGPGLDSNCNALTACLEPPSPGLEEEDEGGEQDLPASELPEADDDDGKTDAGKTEPSWKINPIWKIDTEKAEAGWRIAENNNSSCKISGHSNSSWKTEPGQLDSGRKTASGVADPGWKADAGRAEAGCRRDVSEEPAARRTVTSFHELAQKRKRGPGLPLAPQVKKDRSDWLIVFSPDSELPPSGSLGGSPAPPREVTTFKELRSRSRAPPPPLPPRDPPAGWALVPSRPPPPPVPPRRRKNRPGLQPIAERPPEEGRPGSPAAGEQAPAAREPEEPGAQAGRAAGAPPPPPPPAPRAAADARPLLEGAGAVGTPPRAGPPRAGLRLLPVRLSPVGAHSPPARGALPCLASPELALLLSPLFPRSSTFPAAAPPPRQVPAPPLPPPPRPPKAPGRTRSPPPPPRLRKTDPGPPVPRAGPPARRGAGPWASRSGRGGRGPRASQLAPGDGPRVTPPAHRGGGGGAGRASLGGWERGWLGTRWAPPAPPSLPIPGRPSRCVSSHSRRSVCLSVHWPRPPTCSPGCPPYTRPAGGERAVPAGAFGAEPGAPGRSPAPPGPSDGGWQKPRVGPASCRSRRKVGRSDSTPAAESAAAGVGARPPGSRCANRGSAGPSGERGHRPPCPALAGLLIAVSASVDKIISHFGAARNLVQKAQLGDSRLSPDVGHLVLTTLCPALHALVADGLKPFRKDLITGQRRSSPWSVVEASVKPGSGTRSLGTLYSQVSRLAPLSSSRSRFHAFILGLLNTKQLELWFSSLQEDAGLLSLLYLPTGFFSLARGGCPALTTELLLLLQPLSVLTFHLDLLFEHHHHLPLGPPPAAPAPGSPPALQHTVRAVLHWGGRLAQSLRGASGETPPGPSAPASPPAPGGWWEQLTQASRVYASGSGEGFPLPRWRSWRPSGTAEGAQDGPLPAEEAAPGRGVWLGRLFGVPGGVTEADGGALKSRRPSSWLPPTVSVLALVRRAPPPETLSSPEEPEAAAPSAPQTHRAVRALCDHTAAGPGQLSFRRGEVLRVLGTVDEDWLRCGRDGTEGLVPVGYTSLVL</sequence>
<dbReference type="SUPFAM" id="SSF140741">
    <property type="entry name" value="RUN domain-like"/>
    <property type="match status" value="1"/>
</dbReference>
<feature type="domain" description="SH3" evidence="4">
    <location>
        <begin position="1157"/>
        <end position="1215"/>
    </location>
</feature>
<dbReference type="PANTHER" id="PTHR15591">
    <property type="entry name" value="RUN AND SH3 DOMAIN CONTAINING"/>
    <property type="match status" value="1"/>
</dbReference>